<dbReference type="PRINTS" id="PR00481">
    <property type="entry name" value="LAMNOPPTDASE"/>
</dbReference>
<dbReference type="InterPro" id="IPR048816">
    <property type="entry name" value="Peptidase_M17_N_1"/>
</dbReference>
<dbReference type="PROSITE" id="PS00631">
    <property type="entry name" value="CYTOSOL_AP"/>
    <property type="match status" value="1"/>
</dbReference>
<dbReference type="eggNOG" id="COG0260">
    <property type="taxonomic scope" value="Bacteria"/>
</dbReference>
<accession>D2UBS1</accession>
<gene>
    <name evidence="7" type="ordered locus">XALc_0428</name>
</gene>
<dbReference type="GeneID" id="57875736"/>
<evidence type="ECO:0000313" key="7">
    <source>
        <dbReference type="EMBL" id="CBA14963.1"/>
    </source>
</evidence>
<evidence type="ECO:0000256" key="2">
    <source>
        <dbReference type="ARBA" id="ARBA00022438"/>
    </source>
</evidence>
<dbReference type="Gene3D" id="3.40.630.10">
    <property type="entry name" value="Zn peptidases"/>
    <property type="match status" value="1"/>
</dbReference>
<dbReference type="Pfam" id="PF00883">
    <property type="entry name" value="Peptidase_M17"/>
    <property type="match status" value="1"/>
</dbReference>
<dbReference type="Gene3D" id="3.40.220.10">
    <property type="entry name" value="Leucine Aminopeptidase, subunit E, domain 1"/>
    <property type="match status" value="1"/>
</dbReference>
<evidence type="ECO:0000256" key="3">
    <source>
        <dbReference type="ARBA" id="ARBA00022670"/>
    </source>
</evidence>
<evidence type="ECO:0000256" key="5">
    <source>
        <dbReference type="ARBA" id="ARBA00023211"/>
    </source>
</evidence>
<dbReference type="Proteomes" id="UP000001890">
    <property type="component" value="Chromosome"/>
</dbReference>
<evidence type="ECO:0000256" key="1">
    <source>
        <dbReference type="ARBA" id="ARBA00009528"/>
    </source>
</evidence>
<keyword evidence="4 7" id="KW-0378">Hydrolase</keyword>
<dbReference type="KEGG" id="xal:XALC_0428"/>
<name>D2UBS1_XANAP</name>
<dbReference type="PANTHER" id="PTHR11963">
    <property type="entry name" value="LEUCINE AMINOPEPTIDASE-RELATED"/>
    <property type="match status" value="1"/>
</dbReference>
<dbReference type="GO" id="GO:0006508">
    <property type="term" value="P:proteolysis"/>
    <property type="evidence" value="ECO:0007669"/>
    <property type="project" value="UniProtKB-KW"/>
</dbReference>
<feature type="domain" description="Cytosol aminopeptidase" evidence="6">
    <location>
        <begin position="304"/>
        <end position="311"/>
    </location>
</feature>
<keyword evidence="8" id="KW-1185">Reference proteome</keyword>
<dbReference type="PATRIC" id="fig|29447.3.peg.430"/>
<dbReference type="GO" id="GO:0005737">
    <property type="term" value="C:cytoplasm"/>
    <property type="evidence" value="ECO:0007669"/>
    <property type="project" value="InterPro"/>
</dbReference>
<organism evidence="7 8">
    <name type="scientific">Xanthomonas albilineans (strain GPE PC73 / CFBP 7063)</name>
    <dbReference type="NCBI Taxonomy" id="380358"/>
    <lineage>
        <taxon>Bacteria</taxon>
        <taxon>Pseudomonadati</taxon>
        <taxon>Pseudomonadota</taxon>
        <taxon>Gammaproteobacteria</taxon>
        <taxon>Lysobacterales</taxon>
        <taxon>Lysobacteraceae</taxon>
        <taxon>Xanthomonas</taxon>
    </lineage>
</organism>
<keyword evidence="2 7" id="KW-0031">Aminopeptidase</keyword>
<evidence type="ECO:0000313" key="8">
    <source>
        <dbReference type="Proteomes" id="UP000001890"/>
    </source>
</evidence>
<comment type="similarity">
    <text evidence="1">Belongs to the peptidase M17 family.</text>
</comment>
<dbReference type="EMBL" id="FP565176">
    <property type="protein sequence ID" value="CBA14963.1"/>
    <property type="molecule type" value="Genomic_DNA"/>
</dbReference>
<dbReference type="CDD" id="cd00433">
    <property type="entry name" value="Peptidase_M17"/>
    <property type="match status" value="1"/>
</dbReference>
<dbReference type="SUPFAM" id="SSF53187">
    <property type="entry name" value="Zn-dependent exopeptidases"/>
    <property type="match status" value="1"/>
</dbReference>
<dbReference type="Pfam" id="PF21337">
    <property type="entry name" value="Peptidase_M17_N_1"/>
    <property type="match status" value="1"/>
</dbReference>
<dbReference type="InterPro" id="IPR011356">
    <property type="entry name" value="Leucine_aapep/pepB"/>
</dbReference>
<dbReference type="PANTHER" id="PTHR11963:SF20">
    <property type="entry name" value="PEPTIDASE B"/>
    <property type="match status" value="1"/>
</dbReference>
<dbReference type="GO" id="GO:0030145">
    <property type="term" value="F:manganese ion binding"/>
    <property type="evidence" value="ECO:0007669"/>
    <property type="project" value="InterPro"/>
</dbReference>
<reference evidence="7 8" key="1">
    <citation type="journal article" date="2009" name="BMC Genomics">
        <title>The complete genome sequence of Xanthomonas albilineans provides new insights into the reductive genome evolution of the xylem-limited Xanthomonadaceae.</title>
        <authorList>
            <person name="Pieretti I."/>
            <person name="Royer M."/>
            <person name="Barbe V."/>
            <person name="Carrere S."/>
            <person name="Koebnik R."/>
            <person name="Cociancich S."/>
            <person name="Couloux A."/>
            <person name="Darrasse A."/>
            <person name="Gouzy J."/>
            <person name="Jacques M.A."/>
            <person name="Lauber E."/>
            <person name="Manceau C."/>
            <person name="Mangenot S."/>
            <person name="Poussier S."/>
            <person name="Segurens B."/>
            <person name="Szurek B."/>
            <person name="Verdier V."/>
            <person name="Arlat M."/>
            <person name="Rott P."/>
        </authorList>
    </citation>
    <scope>NUCLEOTIDE SEQUENCE [LARGE SCALE GENOMIC DNA]</scope>
    <source>
        <strain evidence="8">GPE PC73 / CFBP 7063</strain>
    </source>
</reference>
<dbReference type="RefSeq" id="WP_012914980.1">
    <property type="nucleotide sequence ID" value="NC_013722.1"/>
</dbReference>
<dbReference type="OrthoDB" id="9809354at2"/>
<keyword evidence="3" id="KW-0645">Protease</keyword>
<sequence length="456" mass="49148">MSLPNGFTDASHTPLPLYVLEREHLAEWRAAQSPAWVAWMDTQQFMAAPGTVLLLPGPDGVAAAVLGVGDRGDAYAYAHAPFALPAGSTWHLASALDTEALAALHLGWGLGSYRYAGYKQPPRLPASLLATPQAEVLDLLEACVRVRDWVNTPTEHMGPEQLEAIARAIAQAHGAQFDSIVGDALLEQNFPTIHAVGRASHRAPRLLVLRWGEDTHPHLALIGKGVCFDTGGLDLKPADGMRHMKKDMGGAAHALALAGLVMAQRLPLRLTVLLPAVENAIGPNAFRPGDIIATRQGTTVEIDNTDAEGRLVLCDALAYASEQNPDAIMDFATLTGAARIALGPDLPALFCNDDALAQAWIEAGERHRDPVWRMPLWRPYLRYLSSSVADLANAGSRMAGAVTAALYLERFVPARQTWAHLDVYAWNDSERPGRPAGGEALALRSAYAMLKARYTR</sequence>
<evidence type="ECO:0000256" key="4">
    <source>
        <dbReference type="ARBA" id="ARBA00022801"/>
    </source>
</evidence>
<dbReference type="InterPro" id="IPR043472">
    <property type="entry name" value="Macro_dom-like"/>
</dbReference>
<proteinExistence type="inferred from homology"/>
<dbReference type="GO" id="GO:0070006">
    <property type="term" value="F:metalloaminopeptidase activity"/>
    <property type="evidence" value="ECO:0007669"/>
    <property type="project" value="InterPro"/>
</dbReference>
<dbReference type="STRING" id="380358.XALC_0428"/>
<protein>
    <submittedName>
        <fullName evidence="7">Putative leucine aminopeptidase protein</fullName>
        <ecNumber evidence="7">3.4.11.1</ecNumber>
    </submittedName>
</protein>
<evidence type="ECO:0000259" key="6">
    <source>
        <dbReference type="PROSITE" id="PS00631"/>
    </source>
</evidence>
<dbReference type="AlphaFoldDB" id="D2UBS1"/>
<dbReference type="EC" id="3.4.11.1" evidence="7"/>
<keyword evidence="5" id="KW-0464">Manganese</keyword>
<dbReference type="InterPro" id="IPR000819">
    <property type="entry name" value="Peptidase_M17_C"/>
</dbReference>